<dbReference type="PANTHER" id="PTHR19303">
    <property type="entry name" value="TRANSPOSON"/>
    <property type="match status" value="1"/>
</dbReference>
<evidence type="ECO:0000256" key="1">
    <source>
        <dbReference type="SAM" id="MobiDB-lite"/>
    </source>
</evidence>
<feature type="region of interest" description="Disordered" evidence="1">
    <location>
        <begin position="1"/>
        <end position="23"/>
    </location>
</feature>
<comment type="caution">
    <text evidence="3">The sequence shown here is derived from an EMBL/GenBank/DDBJ whole genome shotgun (WGS) entry which is preliminary data.</text>
</comment>
<keyword evidence="4" id="KW-1185">Reference proteome</keyword>
<reference evidence="3" key="1">
    <citation type="submission" date="2019-08" db="EMBL/GenBank/DDBJ databases">
        <title>The improved chromosome-level genome for the pearl oyster Pinctada fucata martensii using PacBio sequencing and Hi-C.</title>
        <authorList>
            <person name="Zheng Z."/>
        </authorList>
    </citation>
    <scope>NUCLEOTIDE SEQUENCE</scope>
    <source>
        <strain evidence="3">ZZ-2019</strain>
        <tissue evidence="3">Adductor muscle</tissue>
    </source>
</reference>
<dbReference type="GO" id="GO:0005634">
    <property type="term" value="C:nucleus"/>
    <property type="evidence" value="ECO:0007669"/>
    <property type="project" value="TreeGrafter"/>
</dbReference>
<evidence type="ECO:0000259" key="2">
    <source>
        <dbReference type="Pfam" id="PF03184"/>
    </source>
</evidence>
<evidence type="ECO:0000313" key="3">
    <source>
        <dbReference type="EMBL" id="KAK3102889.1"/>
    </source>
</evidence>
<dbReference type="GO" id="GO:0003677">
    <property type="term" value="F:DNA binding"/>
    <property type="evidence" value="ECO:0007669"/>
    <property type="project" value="TreeGrafter"/>
</dbReference>
<organism evidence="3 4">
    <name type="scientific">Pinctada imbricata</name>
    <name type="common">Atlantic pearl-oyster</name>
    <name type="synonym">Pinctada martensii</name>
    <dbReference type="NCBI Taxonomy" id="66713"/>
    <lineage>
        <taxon>Eukaryota</taxon>
        <taxon>Metazoa</taxon>
        <taxon>Spiralia</taxon>
        <taxon>Lophotrochozoa</taxon>
        <taxon>Mollusca</taxon>
        <taxon>Bivalvia</taxon>
        <taxon>Autobranchia</taxon>
        <taxon>Pteriomorphia</taxon>
        <taxon>Pterioida</taxon>
        <taxon>Pterioidea</taxon>
        <taxon>Pteriidae</taxon>
        <taxon>Pinctada</taxon>
    </lineage>
</organism>
<name>A0AA88YD84_PINIB</name>
<dbReference type="InterPro" id="IPR050863">
    <property type="entry name" value="CenT-Element_Derived"/>
</dbReference>
<dbReference type="Proteomes" id="UP001186944">
    <property type="component" value="Unassembled WGS sequence"/>
</dbReference>
<feature type="domain" description="DDE-1" evidence="2">
    <location>
        <begin position="232"/>
        <end position="376"/>
    </location>
</feature>
<proteinExistence type="predicted"/>
<gene>
    <name evidence="3" type="ORF">FSP39_014722</name>
</gene>
<accession>A0AA88YD84</accession>
<protein>
    <recommendedName>
        <fullName evidence="2">DDE-1 domain-containing protein</fullName>
    </recommendedName>
</protein>
<dbReference type="EMBL" id="VSWD01000005">
    <property type="protein sequence ID" value="KAK3102889.1"/>
    <property type="molecule type" value="Genomic_DNA"/>
</dbReference>
<sequence>MADTEVLAATPPSGKRKRGQYSDYSPEQRLKIARYAIENGNSAAARHFSRKLGKAVNESTVRGMKTSFLKMKKSTVDLTTMPKSPRGRPLKLGSFDSEVCDYITNLRKSGGVVNRRIVIAATKGIVMAKDRSLLSEYGGPIDLTKSWAVSLMNRLGLVRRKGTKGVKSLPKDFESLKSAFIDRVECFRKEHKIPDALVINWDQTGSNFVPVSDWTMEEEGSKQVPIAHMDDKRQMTVLLACSLAGDMLPPQLLYQGKTDQCHPTFKFPEDWDVHHTESHWSTSETMQRYVEKVIVPYVEQIKENHDLPVRQRAICVFDVYKAHRGDELRALLEKNYIKCAYVPAACTDQLQPLDILPNGVFKRTMKQCFEDWYADETATQIRKGVAISDIKIDLRLSIVKPLHANWLLKSVDKLRNSEDLIKTAWSKCGIQPSN</sequence>
<dbReference type="InterPro" id="IPR004875">
    <property type="entry name" value="DDE_SF_endonuclease_dom"/>
</dbReference>
<dbReference type="Pfam" id="PF03184">
    <property type="entry name" value="DDE_1"/>
    <property type="match status" value="1"/>
</dbReference>
<dbReference type="AlphaFoldDB" id="A0AA88YD84"/>
<evidence type="ECO:0000313" key="4">
    <source>
        <dbReference type="Proteomes" id="UP001186944"/>
    </source>
</evidence>